<dbReference type="KEGG" id="aht:ANTHELSMS3_01327"/>
<comment type="similarity">
    <text evidence="1">Belongs to the metallo-dependent hydrolases superfamily. ATZ/TRZ family.</text>
</comment>
<protein>
    <submittedName>
        <fullName evidence="4">Atrazine chlorohydrolase</fullName>
        <ecNumber evidence="4">3.8.1.8</ecNumber>
    </submittedName>
</protein>
<evidence type="ECO:0000313" key="5">
    <source>
        <dbReference type="Proteomes" id="UP000203589"/>
    </source>
</evidence>
<accession>A0A222E245</accession>
<dbReference type="Proteomes" id="UP000203589">
    <property type="component" value="Chromosome"/>
</dbReference>
<dbReference type="InterPro" id="IPR050287">
    <property type="entry name" value="MTA/SAH_deaminase"/>
</dbReference>
<dbReference type="PANTHER" id="PTHR43794">
    <property type="entry name" value="AMINOHYDROLASE SSNA-RELATED"/>
    <property type="match status" value="1"/>
</dbReference>
<dbReference type="Gene3D" id="3.20.20.140">
    <property type="entry name" value="Metal-dependent hydrolases"/>
    <property type="match status" value="1"/>
</dbReference>
<dbReference type="SUPFAM" id="SSF51556">
    <property type="entry name" value="Metallo-dependent hydrolases"/>
    <property type="match status" value="1"/>
</dbReference>
<feature type="domain" description="Amidohydrolase-related" evidence="3">
    <location>
        <begin position="56"/>
        <end position="432"/>
    </location>
</feature>
<dbReference type="InterPro" id="IPR006680">
    <property type="entry name" value="Amidohydro-rel"/>
</dbReference>
<dbReference type="EMBL" id="CP022540">
    <property type="protein sequence ID" value="ASP20031.1"/>
    <property type="molecule type" value="Genomic_DNA"/>
</dbReference>
<dbReference type="InterPro" id="IPR011059">
    <property type="entry name" value="Metal-dep_hydrolase_composite"/>
</dbReference>
<keyword evidence="2 4" id="KW-0378">Hydrolase</keyword>
<proteinExistence type="inferred from homology"/>
<name>A0A222E245_9RHOB</name>
<dbReference type="OrthoDB" id="9796020at2"/>
<dbReference type="RefSeq" id="WP_094034175.1">
    <property type="nucleotide sequence ID" value="NZ_CP022540.1"/>
</dbReference>
<dbReference type="EC" id="3.8.1.8" evidence="4"/>
<reference evidence="4 5" key="1">
    <citation type="submission" date="2017-07" db="EMBL/GenBank/DDBJ databases">
        <title>Genome Sequence of Antarctobacter heliothermus Strain SMS3 Isolated from a culture of the Diatom Skeletonema marinoi.</title>
        <authorList>
            <person name="Topel M."/>
            <person name="Pinder M.I.M."/>
            <person name="Johansson O.N."/>
            <person name="Kourtchenko O."/>
            <person name="Godhe A."/>
            <person name="Clarke A.K."/>
        </authorList>
    </citation>
    <scope>NUCLEOTIDE SEQUENCE [LARGE SCALE GENOMIC DNA]</scope>
    <source>
        <strain evidence="4 5">SMS3</strain>
    </source>
</reference>
<sequence>MTDLLIRGGTVVTMDQDRRIIPDASVAVSDGRITYVGPAATGPQDASRVLEADGGIILPGLVDAHGHGGHGLLKTIASDTPSFWGKVVTRTYYHHTDTDFWSAEGQLSALERLMFGVTTGLCVIASEPRSDDPALAGAHAASYAEAGLREIVATGPCNPPYPRPATRWRDGIPHDAPFTFEDAMTGAEQVIRDWHGGANDRIRVMLTPFLIVPSCDSSGPTPADKARLTDHDLMQSRRIRESAREHGVRIHSDAFGGMVRLASRDPNGLLGPDVLVQHCTGLGIDEVRIIADTGTSVGHAPLAGSMGRARCPVVELIEAGANVAITTDGTSPRTSFDLLPNLRVAMRLQQNHFQDSAVMPTGKLLEMATIDAAKALGMDSDIGSLEVGKKADVITLGGGLRPHLTPMYMPVHRVVHQAAGQDVDHVVVDGRVLMENRCPEVVDARAIQARAERESERIVERAGLAPFMEPPEGFWSASSSRISDDRFAEFSS</sequence>
<dbReference type="GO" id="GO:0016810">
    <property type="term" value="F:hydrolase activity, acting on carbon-nitrogen (but not peptide) bonds"/>
    <property type="evidence" value="ECO:0007669"/>
    <property type="project" value="InterPro"/>
</dbReference>
<evidence type="ECO:0000259" key="3">
    <source>
        <dbReference type="Pfam" id="PF01979"/>
    </source>
</evidence>
<organism evidence="4 5">
    <name type="scientific">Antarctobacter heliothermus</name>
    <dbReference type="NCBI Taxonomy" id="74033"/>
    <lineage>
        <taxon>Bacteria</taxon>
        <taxon>Pseudomonadati</taxon>
        <taxon>Pseudomonadota</taxon>
        <taxon>Alphaproteobacteria</taxon>
        <taxon>Rhodobacterales</taxon>
        <taxon>Roseobacteraceae</taxon>
        <taxon>Antarctobacter</taxon>
    </lineage>
</organism>
<dbReference type="AlphaFoldDB" id="A0A222E245"/>
<evidence type="ECO:0000256" key="2">
    <source>
        <dbReference type="ARBA" id="ARBA00022801"/>
    </source>
</evidence>
<dbReference type="Pfam" id="PF01979">
    <property type="entry name" value="Amidohydro_1"/>
    <property type="match status" value="1"/>
</dbReference>
<dbReference type="InterPro" id="IPR032466">
    <property type="entry name" value="Metal_Hydrolase"/>
</dbReference>
<dbReference type="Gene3D" id="2.30.40.10">
    <property type="entry name" value="Urease, subunit C, domain 1"/>
    <property type="match status" value="1"/>
</dbReference>
<dbReference type="SUPFAM" id="SSF51338">
    <property type="entry name" value="Composite domain of metallo-dependent hydrolases"/>
    <property type="match status" value="1"/>
</dbReference>
<evidence type="ECO:0000313" key="4">
    <source>
        <dbReference type="EMBL" id="ASP20031.1"/>
    </source>
</evidence>
<dbReference type="PANTHER" id="PTHR43794:SF11">
    <property type="entry name" value="AMIDOHYDROLASE-RELATED DOMAIN-CONTAINING PROTEIN"/>
    <property type="match status" value="1"/>
</dbReference>
<gene>
    <name evidence="4" type="primary">atzA</name>
    <name evidence="4" type="ORF">ANTHELSMS3_01327</name>
</gene>
<evidence type="ECO:0000256" key="1">
    <source>
        <dbReference type="ARBA" id="ARBA00006745"/>
    </source>
</evidence>
<keyword evidence="5" id="KW-1185">Reference proteome</keyword>
<dbReference type="GO" id="GO:0018788">
    <property type="term" value="F:atrazine chlorohydrolase activity"/>
    <property type="evidence" value="ECO:0007669"/>
    <property type="project" value="UniProtKB-EC"/>
</dbReference>